<dbReference type="Pfam" id="PF11185">
    <property type="entry name" value="DUF2971"/>
    <property type="match status" value="1"/>
</dbReference>
<sequence length="337" mass="39978">MTTEQKIERFKQGLLTLFPGLDTTHLKYGNNKNGKDVWNNIHFNIPPDNRNLERSPYFFKEQSVVHFSNIYALNSILQEQSVRLYNLNNLNDPREFTFASKVFNLRKELVEDSKDNLYLISFCKREILRNAQDEFNMWRLYGQNGKGLAIVFSIANNPTEWKDFHISQVIYGADQRQRFVKLLELIDQLNKTTPSINLDFGKLCAFHKSKMFAIEKEVRIVFDRREKRSGMVNRTVTFKGQPVFPIIKSDLYKLIENRDNIRYLKLPLFHKNRQNYDPEVPLLKIDQIIIGYNFIDQVSKLKDNLKDLCEEQLGYIPTIKQTRLKNYYWDIDSTKKK</sequence>
<dbReference type="Proteomes" id="UP000032544">
    <property type="component" value="Unassembled WGS sequence"/>
</dbReference>
<dbReference type="EMBL" id="JRHC01000005">
    <property type="protein sequence ID" value="KJF42522.1"/>
    <property type="molecule type" value="Genomic_DNA"/>
</dbReference>
<evidence type="ECO:0008006" key="3">
    <source>
        <dbReference type="Google" id="ProtNLM"/>
    </source>
</evidence>
<dbReference type="AlphaFoldDB" id="A0A0D8J6J9"/>
<dbReference type="OrthoDB" id="1007712at2"/>
<accession>A0A0D8J6J9</accession>
<organism evidence="1 2">
    <name type="scientific">Draconibacterium sediminis</name>
    <dbReference type="NCBI Taxonomy" id="1544798"/>
    <lineage>
        <taxon>Bacteria</taxon>
        <taxon>Pseudomonadati</taxon>
        <taxon>Bacteroidota</taxon>
        <taxon>Bacteroidia</taxon>
        <taxon>Marinilabiliales</taxon>
        <taxon>Prolixibacteraceae</taxon>
        <taxon>Draconibacterium</taxon>
    </lineage>
</organism>
<proteinExistence type="predicted"/>
<gene>
    <name evidence="1" type="ORF">LH29_18410</name>
</gene>
<evidence type="ECO:0000313" key="2">
    <source>
        <dbReference type="Proteomes" id="UP000032544"/>
    </source>
</evidence>
<comment type="caution">
    <text evidence="1">The sequence shown here is derived from an EMBL/GenBank/DDBJ whole genome shotgun (WGS) entry which is preliminary data.</text>
</comment>
<protein>
    <recommendedName>
        <fullName evidence="3">DUF2971 domain-containing protein</fullName>
    </recommendedName>
</protein>
<keyword evidence="2" id="KW-1185">Reference proteome</keyword>
<evidence type="ECO:0000313" key="1">
    <source>
        <dbReference type="EMBL" id="KJF42522.1"/>
    </source>
</evidence>
<dbReference type="InterPro" id="IPR021352">
    <property type="entry name" value="DUF2971"/>
</dbReference>
<name>A0A0D8J6J9_9BACT</name>
<dbReference type="RefSeq" id="WP_045032290.1">
    <property type="nucleotide sequence ID" value="NZ_JRHC01000005.1"/>
</dbReference>
<reference evidence="1 2" key="1">
    <citation type="submission" date="2014-09" db="EMBL/GenBank/DDBJ databases">
        <title>Draft Genome Sequence of Draconibacterium sp. JN14CK-3.</title>
        <authorList>
            <person name="Dong C."/>
            <person name="Lai Q."/>
            <person name="Shao Z."/>
        </authorList>
    </citation>
    <scope>NUCLEOTIDE SEQUENCE [LARGE SCALE GENOMIC DNA]</scope>
    <source>
        <strain evidence="1 2">JN14CK-3</strain>
    </source>
</reference>